<gene>
    <name evidence="2" type="ORF">METZ01_LOCUS432621</name>
</gene>
<dbReference type="Pfam" id="PF16655">
    <property type="entry name" value="PhoD_N"/>
    <property type="match status" value="1"/>
</dbReference>
<dbReference type="InterPro" id="IPR032093">
    <property type="entry name" value="PhoD_N"/>
</dbReference>
<dbReference type="InterPro" id="IPR052900">
    <property type="entry name" value="Phospholipid_Metab_Enz"/>
</dbReference>
<protein>
    <recommendedName>
        <fullName evidence="1">Phospholipase D N-terminal domain-containing protein</fullName>
    </recommendedName>
</protein>
<evidence type="ECO:0000313" key="2">
    <source>
        <dbReference type="EMBL" id="SVD79767.1"/>
    </source>
</evidence>
<sequence>MDRRKFIKNTGYGLGFATFTPQIIATAKNSHGSFRHGLASGDPLHDQVILWTRVTPETDLPIKINWQMSHSPNFQQLVCQGETVTNKERDYCVKVNAILPKQEVPGTTYYYRFLTGNQSSAIGRTHTL</sequence>
<evidence type="ECO:0000259" key="1">
    <source>
        <dbReference type="Pfam" id="PF16655"/>
    </source>
</evidence>
<proteinExistence type="predicted"/>
<accession>A0A382Y8U3</accession>
<dbReference type="PANTHER" id="PTHR43606:SF2">
    <property type="entry name" value="ALKALINE PHOSPHATASE FAMILY PROTEIN (AFU_ORTHOLOGUE AFUA_5G03860)"/>
    <property type="match status" value="1"/>
</dbReference>
<dbReference type="AlphaFoldDB" id="A0A382Y8U3"/>
<feature type="domain" description="Phospholipase D N-terminal" evidence="1">
    <location>
        <begin position="36"/>
        <end position="127"/>
    </location>
</feature>
<reference evidence="2" key="1">
    <citation type="submission" date="2018-05" db="EMBL/GenBank/DDBJ databases">
        <authorList>
            <person name="Lanie J.A."/>
            <person name="Ng W.-L."/>
            <person name="Kazmierczak K.M."/>
            <person name="Andrzejewski T.M."/>
            <person name="Davidsen T.M."/>
            <person name="Wayne K.J."/>
            <person name="Tettelin H."/>
            <person name="Glass J.I."/>
            <person name="Rusch D."/>
            <person name="Podicherti R."/>
            <person name="Tsui H.-C.T."/>
            <person name="Winkler M.E."/>
        </authorList>
    </citation>
    <scope>NUCLEOTIDE SEQUENCE</scope>
</reference>
<dbReference type="EMBL" id="UINC01173911">
    <property type="protein sequence ID" value="SVD79767.1"/>
    <property type="molecule type" value="Genomic_DNA"/>
</dbReference>
<organism evidence="2">
    <name type="scientific">marine metagenome</name>
    <dbReference type="NCBI Taxonomy" id="408172"/>
    <lineage>
        <taxon>unclassified sequences</taxon>
        <taxon>metagenomes</taxon>
        <taxon>ecological metagenomes</taxon>
    </lineage>
</organism>
<dbReference type="Gene3D" id="2.60.40.380">
    <property type="entry name" value="Purple acid phosphatase-like, N-terminal"/>
    <property type="match status" value="1"/>
</dbReference>
<name>A0A382Y8U3_9ZZZZ</name>
<dbReference type="PANTHER" id="PTHR43606">
    <property type="entry name" value="PHOSPHATASE, PUTATIVE (AFU_ORTHOLOGUE AFUA_6G08710)-RELATED"/>
    <property type="match status" value="1"/>
</dbReference>
<feature type="non-terminal residue" evidence="2">
    <location>
        <position position="128"/>
    </location>
</feature>